<name>A0A0G1XW66_9BACT</name>
<dbReference type="SUPFAM" id="SSF53335">
    <property type="entry name" value="S-adenosyl-L-methionine-dependent methyltransferases"/>
    <property type="match status" value="1"/>
</dbReference>
<evidence type="ECO:0000313" key="1">
    <source>
        <dbReference type="EMBL" id="KKU98555.1"/>
    </source>
</evidence>
<dbReference type="GO" id="GO:0032259">
    <property type="term" value="P:methylation"/>
    <property type="evidence" value="ECO:0007669"/>
    <property type="project" value="UniProtKB-KW"/>
</dbReference>
<dbReference type="Proteomes" id="UP000034600">
    <property type="component" value="Unassembled WGS sequence"/>
</dbReference>
<accession>A0A0G1XW66</accession>
<reference evidence="1 2" key="1">
    <citation type="journal article" date="2015" name="Nature">
        <title>rRNA introns, odd ribosomes, and small enigmatic genomes across a large radiation of phyla.</title>
        <authorList>
            <person name="Brown C.T."/>
            <person name="Hug L.A."/>
            <person name="Thomas B.C."/>
            <person name="Sharon I."/>
            <person name="Castelle C.J."/>
            <person name="Singh A."/>
            <person name="Wilkins M.J."/>
            <person name="Williams K.H."/>
            <person name="Banfield J.F."/>
        </authorList>
    </citation>
    <scope>NUCLEOTIDE SEQUENCE [LARGE SCALE GENOMIC DNA]</scope>
</reference>
<dbReference type="GO" id="GO:0008168">
    <property type="term" value="F:methyltransferase activity"/>
    <property type="evidence" value="ECO:0007669"/>
    <property type="project" value="UniProtKB-KW"/>
</dbReference>
<dbReference type="Gene3D" id="3.40.50.150">
    <property type="entry name" value="Vaccinia Virus protein VP39"/>
    <property type="match status" value="1"/>
</dbReference>
<dbReference type="EMBL" id="LCPO01000023">
    <property type="protein sequence ID" value="KKU98555.1"/>
    <property type="molecule type" value="Genomic_DNA"/>
</dbReference>
<keyword evidence="1" id="KW-0489">Methyltransferase</keyword>
<dbReference type="Pfam" id="PF13489">
    <property type="entry name" value="Methyltransf_23"/>
    <property type="match status" value="1"/>
</dbReference>
<proteinExistence type="predicted"/>
<dbReference type="AlphaFoldDB" id="A0A0G1XW66"/>
<organism evidence="1 2">
    <name type="scientific">Candidatus Jorgensenbacteria bacterium GW2011_GWC1_48_8</name>
    <dbReference type="NCBI Taxonomy" id="1618666"/>
    <lineage>
        <taxon>Bacteria</taxon>
        <taxon>Candidatus Joergenseniibacteriota</taxon>
    </lineage>
</organism>
<protein>
    <submittedName>
        <fullName evidence="1">Methyltransferase type 11</fullName>
    </submittedName>
</protein>
<sequence length="217" mass="25373">MSAEYDKTRQFKFTPWEFLAKLDLINWMRYAAIVKELTKIKPTSVLEVGPGEGVIKNVMKDFVERYDTLDVNPKLSPTYESNIRKFIAEASGKYDCVIAADILEHIPFEDLEIALKNLNAYLKPGSTALITIPHRSHYLFFMTSWKHKPHIVRIPTLKWFLRPFGQKVAIDPDHQWETGDGKHKIKDVENAMRKAGFKIERRQKLVYVDFWILKKYG</sequence>
<gene>
    <name evidence="1" type="ORF">UY32_C0023G0010</name>
</gene>
<keyword evidence="1" id="KW-0808">Transferase</keyword>
<dbReference type="InterPro" id="IPR029063">
    <property type="entry name" value="SAM-dependent_MTases_sf"/>
</dbReference>
<comment type="caution">
    <text evidence="1">The sequence shown here is derived from an EMBL/GenBank/DDBJ whole genome shotgun (WGS) entry which is preliminary data.</text>
</comment>
<evidence type="ECO:0000313" key="2">
    <source>
        <dbReference type="Proteomes" id="UP000034600"/>
    </source>
</evidence>